<proteinExistence type="predicted"/>
<dbReference type="RefSeq" id="XP_018842899.2">
    <property type="nucleotide sequence ID" value="XM_018987354.2"/>
</dbReference>
<dbReference type="OrthoDB" id="1921870at2759"/>
<name>A0A2I4GG85_JUGRE</name>
<sequence>MQNTENRKRLTTNHTTGRKSFVRILEEQSPTSNLVDFYKEVRWSKKKDQFVSPTTEELYHKMVGKLSDLEPEVRTTEATTWVFRDVLGHKSGYAKGLGEMIIPESIQKQDSERDKQYVEVVKEAAYYKNEVAELRGDVRVLLERQQEYDKLINMLMSERQSRGDSLPIA</sequence>
<evidence type="ECO:0000313" key="1">
    <source>
        <dbReference type="Proteomes" id="UP000235220"/>
    </source>
</evidence>
<gene>
    <name evidence="2" type="primary">LOC109007609</name>
</gene>
<protein>
    <submittedName>
        <fullName evidence="2">Uncharacterized protein LOC109007609</fullName>
    </submittedName>
</protein>
<keyword evidence="1" id="KW-1185">Reference proteome</keyword>
<evidence type="ECO:0000313" key="2">
    <source>
        <dbReference type="RefSeq" id="XP_018842899.2"/>
    </source>
</evidence>
<reference evidence="2" key="1">
    <citation type="submission" date="2025-08" db="UniProtKB">
        <authorList>
            <consortium name="RefSeq"/>
        </authorList>
    </citation>
    <scope>IDENTIFICATION</scope>
    <source>
        <tissue evidence="2">Leaves</tissue>
    </source>
</reference>
<dbReference type="Gramene" id="Jr10_12570_p1">
    <property type="protein sequence ID" value="cds.Jr10_12570_p1"/>
    <property type="gene ID" value="Jr10_12570"/>
</dbReference>
<organism evidence="1 2">
    <name type="scientific">Juglans regia</name>
    <name type="common">English walnut</name>
    <dbReference type="NCBI Taxonomy" id="51240"/>
    <lineage>
        <taxon>Eukaryota</taxon>
        <taxon>Viridiplantae</taxon>
        <taxon>Streptophyta</taxon>
        <taxon>Embryophyta</taxon>
        <taxon>Tracheophyta</taxon>
        <taxon>Spermatophyta</taxon>
        <taxon>Magnoliopsida</taxon>
        <taxon>eudicotyledons</taxon>
        <taxon>Gunneridae</taxon>
        <taxon>Pentapetalae</taxon>
        <taxon>rosids</taxon>
        <taxon>fabids</taxon>
        <taxon>Fagales</taxon>
        <taxon>Juglandaceae</taxon>
        <taxon>Juglans</taxon>
    </lineage>
</organism>
<dbReference type="AlphaFoldDB" id="A0A2I4GG85"/>
<dbReference type="KEGG" id="jre:109007609"/>
<dbReference type="GeneID" id="109007609"/>
<dbReference type="Proteomes" id="UP000235220">
    <property type="component" value="Chromosome 10"/>
</dbReference>
<accession>A0A2I4GG85</accession>